<organism evidence="1 2">
    <name type="scientific">Tardibacter chloracetimidivorans</name>
    <dbReference type="NCBI Taxonomy" id="1921510"/>
    <lineage>
        <taxon>Bacteria</taxon>
        <taxon>Pseudomonadati</taxon>
        <taxon>Pseudomonadota</taxon>
        <taxon>Alphaproteobacteria</taxon>
        <taxon>Sphingomonadales</taxon>
        <taxon>Sphingomonadaceae</taxon>
        <taxon>Tardibacter</taxon>
    </lineage>
</organism>
<proteinExistence type="predicted"/>
<evidence type="ECO:0000313" key="2">
    <source>
        <dbReference type="Proteomes" id="UP000182063"/>
    </source>
</evidence>
<name>A0A1L3ZRN5_9SPHN</name>
<evidence type="ECO:0000313" key="1">
    <source>
        <dbReference type="EMBL" id="API58287.1"/>
    </source>
</evidence>
<dbReference type="KEGG" id="sphj:BSL82_02345"/>
<gene>
    <name evidence="1" type="ORF">BSL82_02345</name>
</gene>
<reference evidence="2" key="1">
    <citation type="submission" date="2016-11" db="EMBL/GenBank/DDBJ databases">
        <title>Complete Genome Sequence of alachlor-degrading Sphingomonas sp. strain JJ-A5.</title>
        <authorList>
            <person name="Lee H."/>
            <person name="Ka J.-O."/>
        </authorList>
    </citation>
    <scope>NUCLEOTIDE SEQUENCE [LARGE SCALE GENOMIC DNA]</scope>
    <source>
        <strain evidence="2">JJ-A5</strain>
    </source>
</reference>
<dbReference type="RefSeq" id="WP_072595860.1">
    <property type="nucleotide sequence ID" value="NZ_CP018221.1"/>
</dbReference>
<accession>A0A1L3ZRN5</accession>
<sequence length="98" mass="10752">MNGFYRDRVDGFWTMDLDPRADVNVSIEHSFPAPVDVELLTIVAEGGDVTASKVSVSESEIVLRVIGSGGLVPLKVIFGTRDPQEFDIVTLRFRARAS</sequence>
<keyword evidence="2" id="KW-1185">Reference proteome</keyword>
<dbReference type="STRING" id="1921510.BSL82_02345"/>
<dbReference type="EMBL" id="CP018221">
    <property type="protein sequence ID" value="API58287.1"/>
    <property type="molecule type" value="Genomic_DNA"/>
</dbReference>
<protein>
    <submittedName>
        <fullName evidence="1">Uncharacterized protein</fullName>
    </submittedName>
</protein>
<dbReference type="Proteomes" id="UP000182063">
    <property type="component" value="Chromosome"/>
</dbReference>
<dbReference type="AlphaFoldDB" id="A0A1L3ZRN5"/>